<sequence>MNWDIDLVEARCQHPIRPSILATIIRRIHSATLVCPASKSVCIQAEATLAFVGVHVTRGCVGGKWVRDKVWKPAPHEIDRSIKCNRFRQTMSVVVASATATKLHIGLIGTDFMWASRGEDRLYVCMCAGVPVYKGLKVVASPILTGGQGCDNAICGHADKTHRADAMATCSQSSRTRESGG</sequence>
<comment type="caution">
    <text evidence="1">The sequence shown here is derived from an EMBL/GenBank/DDBJ whole genome shotgun (WGS) entry which is preliminary data.</text>
</comment>
<accession>A0A448WB42</accession>
<gene>
    <name evidence="1" type="ORF">PXEA_LOCUS856</name>
</gene>
<organism evidence="1 2">
    <name type="scientific">Protopolystoma xenopodis</name>
    <dbReference type="NCBI Taxonomy" id="117903"/>
    <lineage>
        <taxon>Eukaryota</taxon>
        <taxon>Metazoa</taxon>
        <taxon>Spiralia</taxon>
        <taxon>Lophotrochozoa</taxon>
        <taxon>Platyhelminthes</taxon>
        <taxon>Monogenea</taxon>
        <taxon>Polyopisthocotylea</taxon>
        <taxon>Polystomatidea</taxon>
        <taxon>Polystomatidae</taxon>
        <taxon>Protopolystoma</taxon>
    </lineage>
</organism>
<evidence type="ECO:0000313" key="2">
    <source>
        <dbReference type="Proteomes" id="UP000784294"/>
    </source>
</evidence>
<protein>
    <submittedName>
        <fullName evidence="1">Uncharacterized protein</fullName>
    </submittedName>
</protein>
<proteinExistence type="predicted"/>
<name>A0A448WB42_9PLAT</name>
<dbReference type="Proteomes" id="UP000784294">
    <property type="component" value="Unassembled WGS sequence"/>
</dbReference>
<evidence type="ECO:0000313" key="1">
    <source>
        <dbReference type="EMBL" id="VEL07416.1"/>
    </source>
</evidence>
<keyword evidence="2" id="KW-1185">Reference proteome</keyword>
<reference evidence="1" key="1">
    <citation type="submission" date="2018-11" db="EMBL/GenBank/DDBJ databases">
        <authorList>
            <consortium name="Pathogen Informatics"/>
        </authorList>
    </citation>
    <scope>NUCLEOTIDE SEQUENCE</scope>
</reference>
<dbReference type="EMBL" id="CAAALY010001694">
    <property type="protein sequence ID" value="VEL07416.1"/>
    <property type="molecule type" value="Genomic_DNA"/>
</dbReference>
<dbReference type="AlphaFoldDB" id="A0A448WB42"/>